<reference evidence="2" key="1">
    <citation type="journal article" date="2019" name="Curr. Biol.">
        <title>Genome Sequence of Striga asiatica Provides Insight into the Evolution of Plant Parasitism.</title>
        <authorList>
            <person name="Yoshida S."/>
            <person name="Kim S."/>
            <person name="Wafula E.K."/>
            <person name="Tanskanen J."/>
            <person name="Kim Y.M."/>
            <person name="Honaas L."/>
            <person name="Yang Z."/>
            <person name="Spallek T."/>
            <person name="Conn C.E."/>
            <person name="Ichihashi Y."/>
            <person name="Cheong K."/>
            <person name="Cui S."/>
            <person name="Der J.P."/>
            <person name="Gundlach H."/>
            <person name="Jiao Y."/>
            <person name="Hori C."/>
            <person name="Ishida J.K."/>
            <person name="Kasahara H."/>
            <person name="Kiba T."/>
            <person name="Kim M.S."/>
            <person name="Koo N."/>
            <person name="Laohavisit A."/>
            <person name="Lee Y.H."/>
            <person name="Lumba S."/>
            <person name="McCourt P."/>
            <person name="Mortimer J.C."/>
            <person name="Mutuku J.M."/>
            <person name="Nomura T."/>
            <person name="Sasaki-Sekimoto Y."/>
            <person name="Seto Y."/>
            <person name="Wang Y."/>
            <person name="Wakatake T."/>
            <person name="Sakakibara H."/>
            <person name="Demura T."/>
            <person name="Yamaguchi S."/>
            <person name="Yoneyama K."/>
            <person name="Manabe R.I."/>
            <person name="Nelson D.C."/>
            <person name="Schulman A.H."/>
            <person name="Timko M.P."/>
            <person name="dePamphilis C.W."/>
            <person name="Choi D."/>
            <person name="Shirasu K."/>
        </authorList>
    </citation>
    <scope>NUCLEOTIDE SEQUENCE [LARGE SCALE GENOMIC DNA]</scope>
    <source>
        <strain evidence="2">cv. UVA1</strain>
    </source>
</reference>
<name>A0A5A7PRY2_STRAF</name>
<dbReference type="AlphaFoldDB" id="A0A5A7PRY2"/>
<dbReference type="Proteomes" id="UP000325081">
    <property type="component" value="Unassembled WGS sequence"/>
</dbReference>
<accession>A0A5A7PRY2</accession>
<comment type="caution">
    <text evidence="1">The sequence shown here is derived from an EMBL/GenBank/DDBJ whole genome shotgun (WGS) entry which is preliminary data.</text>
</comment>
<keyword evidence="2" id="KW-1185">Reference proteome</keyword>
<organism evidence="1 2">
    <name type="scientific">Striga asiatica</name>
    <name type="common">Asiatic witchweed</name>
    <name type="synonym">Buchnera asiatica</name>
    <dbReference type="NCBI Taxonomy" id="4170"/>
    <lineage>
        <taxon>Eukaryota</taxon>
        <taxon>Viridiplantae</taxon>
        <taxon>Streptophyta</taxon>
        <taxon>Embryophyta</taxon>
        <taxon>Tracheophyta</taxon>
        <taxon>Spermatophyta</taxon>
        <taxon>Magnoliopsida</taxon>
        <taxon>eudicotyledons</taxon>
        <taxon>Gunneridae</taxon>
        <taxon>Pentapetalae</taxon>
        <taxon>asterids</taxon>
        <taxon>lamiids</taxon>
        <taxon>Lamiales</taxon>
        <taxon>Orobanchaceae</taxon>
        <taxon>Buchnereae</taxon>
        <taxon>Striga</taxon>
    </lineage>
</organism>
<dbReference type="EMBL" id="BKCP01004961">
    <property type="protein sequence ID" value="GER35406.1"/>
    <property type="molecule type" value="Genomic_DNA"/>
</dbReference>
<protein>
    <submittedName>
        <fullName evidence="1">DNA binding</fullName>
    </submittedName>
</protein>
<evidence type="ECO:0000313" key="2">
    <source>
        <dbReference type="Proteomes" id="UP000325081"/>
    </source>
</evidence>
<gene>
    <name evidence="1" type="ORF">STAS_11689</name>
</gene>
<evidence type="ECO:0000313" key="1">
    <source>
        <dbReference type="EMBL" id="GER35406.1"/>
    </source>
</evidence>
<proteinExistence type="predicted"/>
<sequence length="226" mass="25516">MLRMMSSVTKMTNGRLMCVELKGRTFLEINEDLIHTTHIFRPEILSLAVCAWCFASPINRDKMANYIDGEVVKNRYGCINTNAGRENERAPLWVFRWWYAEILFPFSSYNIVSSSSSSGTRHFSPNIIVFFHIESSCFSFFFTFMLTLDTSFEAPEFDRRCCSPALMCRPAGGGFSGASLEFRAADGVFSSLLAVVGSGEGDFLWNMPQRNEAVAKEIVWGLEGKK</sequence>